<dbReference type="GeneID" id="111597512"/>
<evidence type="ECO:0000259" key="6">
    <source>
        <dbReference type="Pfam" id="PF01490"/>
    </source>
</evidence>
<feature type="transmembrane region" description="Helical" evidence="5">
    <location>
        <begin position="357"/>
        <end position="382"/>
    </location>
</feature>
<evidence type="ECO:0000256" key="4">
    <source>
        <dbReference type="ARBA" id="ARBA00023136"/>
    </source>
</evidence>
<feature type="transmembrane region" description="Helical" evidence="5">
    <location>
        <begin position="178"/>
        <end position="195"/>
    </location>
</feature>
<feature type="transmembrane region" description="Helical" evidence="5">
    <location>
        <begin position="52"/>
        <end position="74"/>
    </location>
</feature>
<dbReference type="AlphaFoldDB" id="A0A6J1LSH7"/>
<dbReference type="OrthoDB" id="1684102at2759"/>
<feature type="transmembrane region" description="Helical" evidence="5">
    <location>
        <begin position="211"/>
        <end position="231"/>
    </location>
</feature>
<evidence type="ECO:0000256" key="1">
    <source>
        <dbReference type="ARBA" id="ARBA00004141"/>
    </source>
</evidence>
<feature type="transmembrane region" description="Helical" evidence="5">
    <location>
        <begin position="149"/>
        <end position="166"/>
    </location>
</feature>
<organism evidence="7 8">
    <name type="scientific">Drosophila hydei</name>
    <name type="common">Fruit fly</name>
    <dbReference type="NCBI Taxonomy" id="7224"/>
    <lineage>
        <taxon>Eukaryota</taxon>
        <taxon>Metazoa</taxon>
        <taxon>Ecdysozoa</taxon>
        <taxon>Arthropoda</taxon>
        <taxon>Hexapoda</taxon>
        <taxon>Insecta</taxon>
        <taxon>Pterygota</taxon>
        <taxon>Neoptera</taxon>
        <taxon>Endopterygota</taxon>
        <taxon>Diptera</taxon>
        <taxon>Brachycera</taxon>
        <taxon>Muscomorpha</taxon>
        <taxon>Ephydroidea</taxon>
        <taxon>Drosophilidae</taxon>
        <taxon>Drosophila</taxon>
    </lineage>
</organism>
<reference evidence="8" key="1">
    <citation type="submission" date="2025-08" db="UniProtKB">
        <authorList>
            <consortium name="RefSeq"/>
        </authorList>
    </citation>
    <scope>IDENTIFICATION</scope>
    <source>
        <strain evidence="8">15085-1641.00</strain>
        <tissue evidence="8">Whole body</tissue>
    </source>
</reference>
<feature type="transmembrane region" description="Helical" evidence="5">
    <location>
        <begin position="251"/>
        <end position="270"/>
    </location>
</feature>
<feature type="domain" description="Amino acid transporter transmembrane" evidence="6">
    <location>
        <begin position="19"/>
        <end position="416"/>
    </location>
</feature>
<keyword evidence="7" id="KW-1185">Reference proteome</keyword>
<dbReference type="PANTHER" id="PTHR22950:SF340">
    <property type="entry name" value="AMINO ACID TRANSPORTER TRANSMEMBRANE DOMAIN-CONTAINING PROTEIN-RELATED"/>
    <property type="match status" value="1"/>
</dbReference>
<keyword evidence="2 5" id="KW-0812">Transmembrane</keyword>
<dbReference type="GO" id="GO:0005774">
    <property type="term" value="C:vacuolar membrane"/>
    <property type="evidence" value="ECO:0007669"/>
    <property type="project" value="TreeGrafter"/>
</dbReference>
<dbReference type="InterPro" id="IPR013057">
    <property type="entry name" value="AA_transpt_TM"/>
</dbReference>
<comment type="subcellular location">
    <subcellularLocation>
        <location evidence="1">Membrane</location>
        <topology evidence="1">Multi-pass membrane protein</topology>
    </subcellularLocation>
</comment>
<dbReference type="PANTHER" id="PTHR22950">
    <property type="entry name" value="AMINO ACID TRANSPORTER"/>
    <property type="match status" value="1"/>
</dbReference>
<dbReference type="Pfam" id="PF01490">
    <property type="entry name" value="Aa_trans"/>
    <property type="match status" value="1"/>
</dbReference>
<evidence type="ECO:0000256" key="3">
    <source>
        <dbReference type="ARBA" id="ARBA00022989"/>
    </source>
</evidence>
<accession>A0A6J1LSH7</accession>
<name>A0A6J1LSH7_DROHY</name>
<sequence length="458" mass="50718">MAESKFDPYAAREVDSPLTNSDALISLLKCVVGTGCLALPLAFFYAGLAGGIILTILVTGLLIYGMQLLIMCMVESSRRNMVGYMTFPQTMKYALSVGPKSCQCTSKFAGHLVNGILMFSHYGVCVVYIVFVSVNVKQVVDYYLSELDIRLSCAIVGILSIPLFLLRQLKYLVPTNMIANVLMYTGFACILYYYFRGLPPIDTMVIFNHQLPLFLGILLFATSSVGVMLAIEQKMSKPAAYLGWNGVLTRAAVFVAATYILFGFLGYWRYGSELEASVTLNMPTDEILAQVIKLFIAISVFFTYPLSGYVVIDIVCNQFIAQNHNPKNPHMIEYIVRILFVLLCTINAIAFPNLGPMLALVGAFSISLLNIIFPCCIELCLLYGSSYGKLRWRLIKDIMMIFIGLLILVYGTYTAIKDMVAEYGGKKNVVESDVPETVAITTPSASNGDQRMLGKYYL</sequence>
<feature type="transmembrane region" description="Helical" evidence="5">
    <location>
        <begin position="116"/>
        <end position="134"/>
    </location>
</feature>
<feature type="transmembrane region" description="Helical" evidence="5">
    <location>
        <begin position="332"/>
        <end position="351"/>
    </location>
</feature>
<keyword evidence="3 5" id="KW-1133">Transmembrane helix</keyword>
<evidence type="ECO:0000313" key="7">
    <source>
        <dbReference type="Proteomes" id="UP000504633"/>
    </source>
</evidence>
<dbReference type="OMA" id="MLIHGMQ"/>
<keyword evidence="4 5" id="KW-0472">Membrane</keyword>
<evidence type="ECO:0000256" key="2">
    <source>
        <dbReference type="ARBA" id="ARBA00022692"/>
    </source>
</evidence>
<evidence type="ECO:0000313" key="8">
    <source>
        <dbReference type="RefSeq" id="XP_023168049.2"/>
    </source>
</evidence>
<evidence type="ECO:0000256" key="5">
    <source>
        <dbReference type="SAM" id="Phobius"/>
    </source>
</evidence>
<feature type="transmembrane region" description="Helical" evidence="5">
    <location>
        <begin position="394"/>
        <end position="416"/>
    </location>
</feature>
<dbReference type="KEGG" id="dhe:111597512"/>
<gene>
    <name evidence="8" type="primary">LOC111597512</name>
</gene>
<dbReference type="GO" id="GO:0015179">
    <property type="term" value="F:L-amino acid transmembrane transporter activity"/>
    <property type="evidence" value="ECO:0007669"/>
    <property type="project" value="TreeGrafter"/>
</dbReference>
<proteinExistence type="predicted"/>
<dbReference type="RefSeq" id="XP_023168049.2">
    <property type="nucleotide sequence ID" value="XM_023312281.2"/>
</dbReference>
<feature type="transmembrane region" description="Helical" evidence="5">
    <location>
        <begin position="290"/>
        <end position="312"/>
    </location>
</feature>
<protein>
    <submittedName>
        <fullName evidence="8">Glutamate transporter polyphemus</fullName>
    </submittedName>
</protein>
<dbReference type="Proteomes" id="UP000504633">
    <property type="component" value="Unplaced"/>
</dbReference>